<name>A0ABT7BK59_9CYAN</name>
<dbReference type="Gene3D" id="3.30.360.10">
    <property type="entry name" value="Dihydrodipicolinate Reductase, domain 2"/>
    <property type="match status" value="1"/>
</dbReference>
<protein>
    <submittedName>
        <fullName evidence="2">Gfo/Idh/MocA family oxidoreductase</fullName>
    </submittedName>
</protein>
<evidence type="ECO:0000313" key="2">
    <source>
        <dbReference type="EMBL" id="MDJ1179167.1"/>
    </source>
</evidence>
<dbReference type="Pfam" id="PF01408">
    <property type="entry name" value="GFO_IDH_MocA"/>
    <property type="match status" value="1"/>
</dbReference>
<dbReference type="Gene3D" id="3.40.50.720">
    <property type="entry name" value="NAD(P)-binding Rossmann-like Domain"/>
    <property type="match status" value="1"/>
</dbReference>
<keyword evidence="3" id="KW-1185">Reference proteome</keyword>
<dbReference type="PANTHER" id="PTHR43377:SF1">
    <property type="entry name" value="BILIVERDIN REDUCTASE A"/>
    <property type="match status" value="1"/>
</dbReference>
<feature type="domain" description="Gfo/Idh/MocA-like oxidoreductase N-terminal" evidence="1">
    <location>
        <begin position="7"/>
        <end position="124"/>
    </location>
</feature>
<comment type="caution">
    <text evidence="2">The sequence shown here is derived from an EMBL/GenBank/DDBJ whole genome shotgun (WGS) entry which is preliminary data.</text>
</comment>
<reference evidence="2 3" key="1">
    <citation type="submission" date="2023-01" db="EMBL/GenBank/DDBJ databases">
        <title>Novel diversity within Roseofilum (Cyanobacteria; Desertifilaceae) from marine benthic mats with descriptions of four novel species.</title>
        <authorList>
            <person name="Wang Y."/>
            <person name="Berthold D.E."/>
            <person name="Hu J."/>
            <person name="Lefler F.W."/>
            <person name="Laughinghouse H.D. IV."/>
        </authorList>
    </citation>
    <scope>NUCLEOTIDE SEQUENCE [LARGE SCALE GENOMIC DNA]</scope>
    <source>
        <strain evidence="2 3">BLCC-M91</strain>
    </source>
</reference>
<dbReference type="SUPFAM" id="SSF51735">
    <property type="entry name" value="NAD(P)-binding Rossmann-fold domains"/>
    <property type="match status" value="1"/>
</dbReference>
<organism evidence="2 3">
    <name type="scientific">Roseofilum halophilum BLCC-M91</name>
    <dbReference type="NCBI Taxonomy" id="3022259"/>
    <lineage>
        <taxon>Bacteria</taxon>
        <taxon>Bacillati</taxon>
        <taxon>Cyanobacteriota</taxon>
        <taxon>Cyanophyceae</taxon>
        <taxon>Desertifilales</taxon>
        <taxon>Desertifilaceae</taxon>
        <taxon>Roseofilum</taxon>
        <taxon>Roseofilum halophilum</taxon>
    </lineage>
</organism>
<dbReference type="EMBL" id="JAQPOK010000079">
    <property type="protein sequence ID" value="MDJ1179167.1"/>
    <property type="molecule type" value="Genomic_DNA"/>
</dbReference>
<accession>A0ABT7BK59</accession>
<dbReference type="RefSeq" id="WP_283762477.1">
    <property type="nucleotide sequence ID" value="NZ_JAQPOK010000079.1"/>
</dbReference>
<evidence type="ECO:0000313" key="3">
    <source>
        <dbReference type="Proteomes" id="UP001231370"/>
    </source>
</evidence>
<dbReference type="PANTHER" id="PTHR43377">
    <property type="entry name" value="BILIVERDIN REDUCTASE A"/>
    <property type="match status" value="1"/>
</dbReference>
<dbReference type="InterPro" id="IPR000683">
    <property type="entry name" value="Gfo/Idh/MocA-like_OxRdtase_N"/>
</dbReference>
<dbReference type="Proteomes" id="UP001231370">
    <property type="component" value="Unassembled WGS sequence"/>
</dbReference>
<gene>
    <name evidence="2" type="ORF">PJF56_09845</name>
</gene>
<dbReference type="InterPro" id="IPR036291">
    <property type="entry name" value="NAD(P)-bd_dom_sf"/>
</dbReference>
<proteinExistence type="predicted"/>
<sequence>MAQVSIFRLAIIGLGNVTQYYWPALAKVEGLTVVGVSDRDRQKVDTWNHHYPYCPAFTTLHELYEQLHPDAVIIATSSPSHYTVAQEALSWGKPILLEKPATRSREEWETLIHQASQAQVPLAIAFHAAFGAEILWFLDHQPELETTYGPITGFFAHFYDPYWVGALKPHAHSLISSWMDSGVNALSVINKLIPALDLTQSHFTLEFTHPHVDIHSQVGFKFATTDGHCAGRGWIETHWGLGIKSKTTHLQLAKTGYELLLDHDLQRLILTDPQGKSTILADCATETPRMVTHYQRVFEDFRNHLQQGTDNLEFAQSVHNLLYSAYEFPYNIQMKPPL</sequence>
<dbReference type="InterPro" id="IPR051450">
    <property type="entry name" value="Gfo/Idh/MocA_Oxidoreductases"/>
</dbReference>
<evidence type="ECO:0000259" key="1">
    <source>
        <dbReference type="Pfam" id="PF01408"/>
    </source>
</evidence>